<evidence type="ECO:0000313" key="3">
    <source>
        <dbReference type="Proteomes" id="UP000002729"/>
    </source>
</evidence>
<sequence length="363" mass="40492">MVLPRLALLALLAPRVGALVPTLRRPAARRAVARALDDDIFAEMGGGDALFPASADDALGHPDHDYLRDDDGSCAVDLDAVNGLLAERLDAKRDRNFPRADELRDELMRTHGVRVWDRERTWSAQPKNSFRRREPRPLPEAHDYARGGDLSAPVDETAVDALLLARMHAKMGRDFGRADALREELSRDHGVRVHDGTKTWIAGVAAANTDPWARPADDYARAPGRDDGAVDLDEAAVVALVQRRSTARRKQNWALADDLLDDLLMIGVDVDDKSKTWRAVATTYDFPEDLVEDAGVDVDAVQRLIAKRSRLKLRRKFHEADGIRDALLAEHNVHIDDKKRTWSMQKRRLGTKAELVPALEDLD</sequence>
<dbReference type="OMA" id="GHEEDCH"/>
<dbReference type="eggNOG" id="ENOG502S9HY">
    <property type="taxonomic scope" value="Eukaryota"/>
</dbReference>
<proteinExistence type="predicted"/>
<dbReference type="GO" id="GO:0005524">
    <property type="term" value="F:ATP binding"/>
    <property type="evidence" value="ECO:0007669"/>
    <property type="project" value="InterPro"/>
</dbReference>
<protein>
    <submittedName>
        <fullName evidence="2">Expressed protein</fullName>
    </submittedName>
</protein>
<organism evidence="3">
    <name type="scientific">Aureococcus anophagefferens</name>
    <name type="common">Harmful bloom alga</name>
    <dbReference type="NCBI Taxonomy" id="44056"/>
    <lineage>
        <taxon>Eukaryota</taxon>
        <taxon>Sar</taxon>
        <taxon>Stramenopiles</taxon>
        <taxon>Ochrophyta</taxon>
        <taxon>Pelagophyceae</taxon>
        <taxon>Pelagomonadales</taxon>
        <taxon>Pelagomonadaceae</taxon>
        <taxon>Aureococcus</taxon>
    </lineage>
</organism>
<keyword evidence="1" id="KW-0732">Signal</keyword>
<dbReference type="InterPro" id="IPR009080">
    <property type="entry name" value="tRNAsynth_Ia_anticodon-bd"/>
</dbReference>
<name>F0Y329_AURAN</name>
<dbReference type="GO" id="GO:0006418">
    <property type="term" value="P:tRNA aminoacylation for protein translation"/>
    <property type="evidence" value="ECO:0007669"/>
    <property type="project" value="InterPro"/>
</dbReference>
<evidence type="ECO:0000313" key="2">
    <source>
        <dbReference type="EMBL" id="EGB10320.1"/>
    </source>
</evidence>
<dbReference type="EMBL" id="GL833124">
    <property type="protein sequence ID" value="EGB10320.1"/>
    <property type="molecule type" value="Genomic_DNA"/>
</dbReference>
<dbReference type="Gene3D" id="1.20.120.1910">
    <property type="entry name" value="Cysteine-tRNA ligase, C-terminal anti-codon recognition domain"/>
    <property type="match status" value="3"/>
</dbReference>
<dbReference type="GO" id="GO:0004812">
    <property type="term" value="F:aminoacyl-tRNA ligase activity"/>
    <property type="evidence" value="ECO:0007669"/>
    <property type="project" value="InterPro"/>
</dbReference>
<dbReference type="GeneID" id="20224051"/>
<dbReference type="AlphaFoldDB" id="F0Y329"/>
<keyword evidence="3" id="KW-1185">Reference proteome</keyword>
<feature type="signal peptide" evidence="1">
    <location>
        <begin position="1"/>
        <end position="18"/>
    </location>
</feature>
<dbReference type="KEGG" id="aaf:AURANDRAFT_62791"/>
<dbReference type="SUPFAM" id="SSF47323">
    <property type="entry name" value="Anticodon-binding domain of a subclass of class I aminoacyl-tRNA synthetases"/>
    <property type="match status" value="3"/>
</dbReference>
<accession>F0Y329</accession>
<dbReference type="Proteomes" id="UP000002729">
    <property type="component" value="Unassembled WGS sequence"/>
</dbReference>
<dbReference type="OrthoDB" id="47021at2759"/>
<gene>
    <name evidence="2" type="ORF">AURANDRAFT_62791</name>
</gene>
<evidence type="ECO:0000256" key="1">
    <source>
        <dbReference type="SAM" id="SignalP"/>
    </source>
</evidence>
<feature type="chain" id="PRO_5003261303" evidence="1">
    <location>
        <begin position="19"/>
        <end position="363"/>
    </location>
</feature>
<dbReference type="RefSeq" id="XP_009035127.1">
    <property type="nucleotide sequence ID" value="XM_009036879.1"/>
</dbReference>
<reference evidence="2 3" key="1">
    <citation type="journal article" date="2011" name="Proc. Natl. Acad. Sci. U.S.A.">
        <title>Niche of harmful alga Aureococcus anophagefferens revealed through ecogenomics.</title>
        <authorList>
            <person name="Gobler C.J."/>
            <person name="Berry D.L."/>
            <person name="Dyhrman S.T."/>
            <person name="Wilhelm S.W."/>
            <person name="Salamov A."/>
            <person name="Lobanov A.V."/>
            <person name="Zhang Y."/>
            <person name="Collier J.L."/>
            <person name="Wurch L.L."/>
            <person name="Kustka A.B."/>
            <person name="Dill B.D."/>
            <person name="Shah M."/>
            <person name="VerBerkmoes N.C."/>
            <person name="Kuo A."/>
            <person name="Terry A."/>
            <person name="Pangilinan J."/>
            <person name="Lindquist E.A."/>
            <person name="Lucas S."/>
            <person name="Paulsen I.T."/>
            <person name="Hattenrath-Lehmann T.K."/>
            <person name="Talmage S.C."/>
            <person name="Walker E.A."/>
            <person name="Koch F."/>
            <person name="Burson A.M."/>
            <person name="Marcoval M.A."/>
            <person name="Tang Y.Z."/>
            <person name="Lecleir G.R."/>
            <person name="Coyne K.J."/>
            <person name="Berg G.M."/>
            <person name="Bertrand E.M."/>
            <person name="Saito M.A."/>
            <person name="Gladyshev V.N."/>
            <person name="Grigoriev I.V."/>
        </authorList>
    </citation>
    <scope>NUCLEOTIDE SEQUENCE [LARGE SCALE GENOMIC DNA]</scope>
    <source>
        <strain evidence="3">CCMP 1984</strain>
    </source>
</reference>
<dbReference type="InParanoid" id="F0Y329"/>